<evidence type="ECO:0000313" key="4">
    <source>
        <dbReference type="Proteomes" id="UP000289738"/>
    </source>
</evidence>
<name>A0A444WP52_ARAHY</name>
<dbReference type="GO" id="GO:0000723">
    <property type="term" value="P:telomere maintenance"/>
    <property type="evidence" value="ECO:0007669"/>
    <property type="project" value="InterPro"/>
</dbReference>
<comment type="similarity">
    <text evidence="1">Belongs to the helicase family.</text>
</comment>
<dbReference type="Gene3D" id="3.40.50.300">
    <property type="entry name" value="P-loop containing nucleotide triphosphate hydrolases"/>
    <property type="match status" value="1"/>
</dbReference>
<dbReference type="STRING" id="3818.A0A444WP52"/>
<dbReference type="PANTHER" id="PTHR10492:SF101">
    <property type="entry name" value="ATP-DEPENDENT DNA HELICASE"/>
    <property type="match status" value="1"/>
</dbReference>
<dbReference type="GO" id="GO:0006310">
    <property type="term" value="P:DNA recombination"/>
    <property type="evidence" value="ECO:0007669"/>
    <property type="project" value="UniProtKB-KW"/>
</dbReference>
<keyword evidence="1" id="KW-0347">Helicase</keyword>
<comment type="caution">
    <text evidence="3">The sequence shown here is derived from an EMBL/GenBank/DDBJ whole genome shotgun (WGS) entry which is preliminary data.</text>
</comment>
<keyword evidence="1" id="KW-0227">DNA damage</keyword>
<dbReference type="InterPro" id="IPR027417">
    <property type="entry name" value="P-loop_NTPase"/>
</dbReference>
<dbReference type="EMBL" id="SDMP01000026">
    <property type="protein sequence ID" value="RYQ79296.1"/>
    <property type="molecule type" value="Genomic_DNA"/>
</dbReference>
<sequence length="209" mass="23894">MSDDEIKQLCLMDIDKILHSYGKTLKDYPPMPLVIEVDSSLLTERIIRKELNFNRDDLKKNASDMLAIATPEQRYAFDKIVTAVNYDEGVFFFVYGHGVLKKTFLWNLMSAEIRSRGNIMLNVASNGIVSLLLLNGKMAHSRFKIPLNIIEDSVCNIKPGSPQAMLLLKDKLIIWDKAPMVTRYCYEALDKCLGDIMRCSPTYSKYLPF</sequence>
<dbReference type="GO" id="GO:0005524">
    <property type="term" value="F:ATP binding"/>
    <property type="evidence" value="ECO:0007669"/>
    <property type="project" value="UniProtKB-KW"/>
</dbReference>
<evidence type="ECO:0000313" key="3">
    <source>
        <dbReference type="EMBL" id="RYQ79296.1"/>
    </source>
</evidence>
<keyword evidence="1" id="KW-0067">ATP-binding</keyword>
<dbReference type="InterPro" id="IPR010285">
    <property type="entry name" value="DNA_helicase_pif1-like_DEAD"/>
</dbReference>
<protein>
    <recommendedName>
        <fullName evidence="1">ATP-dependent DNA helicase</fullName>
        <ecNumber evidence="1">5.6.2.3</ecNumber>
    </recommendedName>
</protein>
<dbReference type="Pfam" id="PF05970">
    <property type="entry name" value="PIF1"/>
    <property type="match status" value="1"/>
</dbReference>
<evidence type="ECO:0000256" key="1">
    <source>
        <dbReference type="RuleBase" id="RU363044"/>
    </source>
</evidence>
<dbReference type="GO" id="GO:0016887">
    <property type="term" value="F:ATP hydrolysis activity"/>
    <property type="evidence" value="ECO:0007669"/>
    <property type="project" value="RHEA"/>
</dbReference>
<comment type="catalytic activity">
    <reaction evidence="1">
        <text>ATP + H2O = ADP + phosphate + H(+)</text>
        <dbReference type="Rhea" id="RHEA:13065"/>
        <dbReference type="ChEBI" id="CHEBI:15377"/>
        <dbReference type="ChEBI" id="CHEBI:15378"/>
        <dbReference type="ChEBI" id="CHEBI:30616"/>
        <dbReference type="ChEBI" id="CHEBI:43474"/>
        <dbReference type="ChEBI" id="CHEBI:456216"/>
        <dbReference type="EC" id="5.6.2.3"/>
    </reaction>
</comment>
<dbReference type="PANTHER" id="PTHR10492">
    <property type="match status" value="1"/>
</dbReference>
<keyword evidence="1" id="KW-0233">DNA recombination</keyword>
<keyword evidence="1" id="KW-0378">Hydrolase</keyword>
<keyword evidence="1" id="KW-0234">DNA repair</keyword>
<feature type="domain" description="DNA helicase Pif1-like DEAD-box helicase" evidence="2">
    <location>
        <begin position="70"/>
        <end position="199"/>
    </location>
</feature>
<dbReference type="EC" id="5.6.2.3" evidence="1"/>
<accession>A0A444WP52</accession>
<gene>
    <name evidence="3" type="ORF">Ahy_Scaffold6g108016</name>
</gene>
<comment type="cofactor">
    <cofactor evidence="1">
        <name>Mg(2+)</name>
        <dbReference type="ChEBI" id="CHEBI:18420"/>
    </cofactor>
</comment>
<keyword evidence="1" id="KW-0547">Nucleotide-binding</keyword>
<proteinExistence type="inferred from homology"/>
<dbReference type="GO" id="GO:0006281">
    <property type="term" value="P:DNA repair"/>
    <property type="evidence" value="ECO:0007669"/>
    <property type="project" value="UniProtKB-KW"/>
</dbReference>
<dbReference type="GO" id="GO:0043139">
    <property type="term" value="F:5'-3' DNA helicase activity"/>
    <property type="evidence" value="ECO:0007669"/>
    <property type="project" value="UniProtKB-EC"/>
</dbReference>
<keyword evidence="4" id="KW-1185">Reference proteome</keyword>
<evidence type="ECO:0000259" key="2">
    <source>
        <dbReference type="Pfam" id="PF05970"/>
    </source>
</evidence>
<dbReference type="AlphaFoldDB" id="A0A444WP52"/>
<reference evidence="3 4" key="1">
    <citation type="submission" date="2019-01" db="EMBL/GenBank/DDBJ databases">
        <title>Sequencing of cultivated peanut Arachis hypogaea provides insights into genome evolution and oil improvement.</title>
        <authorList>
            <person name="Chen X."/>
        </authorList>
    </citation>
    <scope>NUCLEOTIDE SEQUENCE [LARGE SCALE GENOMIC DNA]</scope>
    <source>
        <strain evidence="4">cv. Fuhuasheng</strain>
        <tissue evidence="3">Leaves</tissue>
    </source>
</reference>
<organism evidence="3 4">
    <name type="scientific">Arachis hypogaea</name>
    <name type="common">Peanut</name>
    <dbReference type="NCBI Taxonomy" id="3818"/>
    <lineage>
        <taxon>Eukaryota</taxon>
        <taxon>Viridiplantae</taxon>
        <taxon>Streptophyta</taxon>
        <taxon>Embryophyta</taxon>
        <taxon>Tracheophyta</taxon>
        <taxon>Spermatophyta</taxon>
        <taxon>Magnoliopsida</taxon>
        <taxon>eudicotyledons</taxon>
        <taxon>Gunneridae</taxon>
        <taxon>Pentapetalae</taxon>
        <taxon>rosids</taxon>
        <taxon>fabids</taxon>
        <taxon>Fabales</taxon>
        <taxon>Fabaceae</taxon>
        <taxon>Papilionoideae</taxon>
        <taxon>50 kb inversion clade</taxon>
        <taxon>dalbergioids sensu lato</taxon>
        <taxon>Dalbergieae</taxon>
        <taxon>Pterocarpus clade</taxon>
        <taxon>Arachis</taxon>
    </lineage>
</organism>
<dbReference type="Proteomes" id="UP000289738">
    <property type="component" value="Unassembled WGS sequence"/>
</dbReference>